<evidence type="ECO:0000313" key="1">
    <source>
        <dbReference type="EMBL" id="GBH10081.1"/>
    </source>
</evidence>
<evidence type="ECO:0000313" key="2">
    <source>
        <dbReference type="Proteomes" id="UP000247480"/>
    </source>
</evidence>
<proteinExistence type="predicted"/>
<dbReference type="GO" id="GO:0003677">
    <property type="term" value="F:DNA binding"/>
    <property type="evidence" value="ECO:0007669"/>
    <property type="project" value="UniProtKB-KW"/>
</dbReference>
<dbReference type="AlphaFoldDB" id="A0A2V0QB64"/>
<protein>
    <submittedName>
        <fullName evidence="1">DNA-binding transcriptional regulator</fullName>
    </submittedName>
</protein>
<comment type="caution">
    <text evidence="1">The sequence shown here is derived from an EMBL/GenBank/DDBJ whole genome shotgun (WGS) entry which is preliminary data.</text>
</comment>
<gene>
    <name evidence="1" type="ORF">KPSA1_03490</name>
</gene>
<sequence length="69" mass="7851">MLPVQSCHWLYFSRPVVDRRCATPLPPTGFSPHPWLIAQVLPAQPETCVLRCPDDRGSARLCDLHAWLK</sequence>
<name>A0A2V0QB64_PSESF</name>
<dbReference type="EMBL" id="BGJZ01000146">
    <property type="protein sequence ID" value="GBH10081.1"/>
    <property type="molecule type" value="Genomic_DNA"/>
</dbReference>
<reference evidence="1 2" key="1">
    <citation type="submission" date="2018-04" db="EMBL/GenBank/DDBJ databases">
        <title>Draft genome sequence of Pseudomonas syringae pv. actinidiae biovar 1 strains isolated from kiwifruit in Kagawa prefecture.</title>
        <authorList>
            <person name="Tabuchi M."/>
            <person name="Saito M."/>
            <person name="Fujiwara S."/>
            <person name="Sasa N."/>
            <person name="Akimitsu K."/>
            <person name="Gomi K."/>
            <person name="Konishi-Sugita S."/>
            <person name="Hamano K."/>
            <person name="Kataoka I."/>
        </authorList>
    </citation>
    <scope>NUCLEOTIDE SEQUENCE [LARGE SCALE GENOMIC DNA]</scope>
    <source>
        <strain evidence="1 2">MAFF212206</strain>
    </source>
</reference>
<organism evidence="1 2">
    <name type="scientific">Pseudomonas syringae pv. actinidiae</name>
    <dbReference type="NCBI Taxonomy" id="103796"/>
    <lineage>
        <taxon>Bacteria</taxon>
        <taxon>Pseudomonadati</taxon>
        <taxon>Pseudomonadota</taxon>
        <taxon>Gammaproteobacteria</taxon>
        <taxon>Pseudomonadales</taxon>
        <taxon>Pseudomonadaceae</taxon>
        <taxon>Pseudomonas</taxon>
        <taxon>Pseudomonas syringae</taxon>
    </lineage>
</organism>
<accession>A0A2V0QB64</accession>
<dbReference type="Proteomes" id="UP000247480">
    <property type="component" value="Unassembled WGS sequence"/>
</dbReference>
<keyword evidence="1" id="KW-0238">DNA-binding</keyword>